<dbReference type="InterPro" id="IPR036879">
    <property type="entry name" value="TF_MADSbox_sf"/>
</dbReference>
<gene>
    <name evidence="7" type="ORF">CKAN_02283700</name>
</gene>
<keyword evidence="3" id="KW-0238">DNA-binding</keyword>
<keyword evidence="5" id="KW-0539">Nucleus</keyword>
<accession>A0A443PS42</accession>
<evidence type="ECO:0000313" key="7">
    <source>
        <dbReference type="EMBL" id="RWR93576.1"/>
    </source>
</evidence>
<keyword evidence="8" id="KW-1185">Reference proteome</keyword>
<comment type="subcellular location">
    <subcellularLocation>
        <location evidence="1">Nucleus</location>
    </subcellularLocation>
</comment>
<evidence type="ECO:0000256" key="1">
    <source>
        <dbReference type="ARBA" id="ARBA00004123"/>
    </source>
</evidence>
<dbReference type="SMART" id="SM00432">
    <property type="entry name" value="MADS"/>
    <property type="match status" value="1"/>
</dbReference>
<dbReference type="Gene3D" id="3.40.1810.10">
    <property type="entry name" value="Transcription factor, MADS-box"/>
    <property type="match status" value="1"/>
</dbReference>
<evidence type="ECO:0000256" key="5">
    <source>
        <dbReference type="ARBA" id="ARBA00023242"/>
    </source>
</evidence>
<evidence type="ECO:0000256" key="4">
    <source>
        <dbReference type="ARBA" id="ARBA00023163"/>
    </source>
</evidence>
<dbReference type="EMBL" id="QPKB01000010">
    <property type="protein sequence ID" value="RWR93576.1"/>
    <property type="molecule type" value="Genomic_DNA"/>
</dbReference>
<name>A0A443PS42_9MAGN</name>
<dbReference type="PANTHER" id="PTHR11945">
    <property type="entry name" value="MADS BOX PROTEIN"/>
    <property type="match status" value="1"/>
</dbReference>
<dbReference type="GO" id="GO:0000981">
    <property type="term" value="F:DNA-binding transcription factor activity, RNA polymerase II-specific"/>
    <property type="evidence" value="ECO:0007669"/>
    <property type="project" value="TreeGrafter"/>
</dbReference>
<dbReference type="PANTHER" id="PTHR11945:SF534">
    <property type="entry name" value="MYOCYTE-SPECIFIC ENHANCER FACTOR 2"/>
    <property type="match status" value="1"/>
</dbReference>
<comment type="caution">
    <text evidence="7">The sequence shown here is derived from an EMBL/GenBank/DDBJ whole genome shotgun (WGS) entry which is preliminary data.</text>
</comment>
<dbReference type="AlphaFoldDB" id="A0A443PS42"/>
<dbReference type="Pfam" id="PF00319">
    <property type="entry name" value="SRF-TF"/>
    <property type="match status" value="1"/>
</dbReference>
<keyword evidence="2" id="KW-0805">Transcription regulation</keyword>
<sequence length="412" mass="46139">MILSSEAALARKHQLHSHFVRLYFHFNNMGKRKIEMIKIEDKQKRFVTLSKRKEGLFKKAKKLALDFGVEVAVIGFTVGGRPFSFGSSSVDDIIDKYAQNQPLQFTKQERIHTVIHQEKSNVKLINSEGSIGNELMDYASALTMLKDTPVQTIADISQKNNHEDDHSIDKDASFTYSGLGGYNKSYYCNNAPPLAEVQLKNENDINSLITSSTGDKILVDSSCHVSPGCGTDLFSADDLICSHSINDPTFLPVLRDDELDDDCWNEIASTSISHHYTTALQSNFTGETIQGGGFPFINADHMADLWREKYVTDSYLEETMADYETELCPVENVTNLNLEKSKRFPTNLVTKGLPQMEASFCYLSSLNNQQAYGEMISTPSSSSLCAGNFEYSDWLLDGLEAELAFLTQRTPY</sequence>
<keyword evidence="4" id="KW-0804">Transcription</keyword>
<evidence type="ECO:0000256" key="3">
    <source>
        <dbReference type="ARBA" id="ARBA00023125"/>
    </source>
</evidence>
<dbReference type="GO" id="GO:0046983">
    <property type="term" value="F:protein dimerization activity"/>
    <property type="evidence" value="ECO:0007669"/>
    <property type="project" value="InterPro"/>
</dbReference>
<dbReference type="PROSITE" id="PS50066">
    <property type="entry name" value="MADS_BOX_2"/>
    <property type="match status" value="1"/>
</dbReference>
<protein>
    <submittedName>
        <fullName evidence="7">Agamous 57</fullName>
    </submittedName>
</protein>
<dbReference type="SUPFAM" id="SSF55455">
    <property type="entry name" value="SRF-like"/>
    <property type="match status" value="1"/>
</dbReference>
<organism evidence="7 8">
    <name type="scientific">Cinnamomum micranthum f. kanehirae</name>
    <dbReference type="NCBI Taxonomy" id="337451"/>
    <lineage>
        <taxon>Eukaryota</taxon>
        <taxon>Viridiplantae</taxon>
        <taxon>Streptophyta</taxon>
        <taxon>Embryophyta</taxon>
        <taxon>Tracheophyta</taxon>
        <taxon>Spermatophyta</taxon>
        <taxon>Magnoliopsida</taxon>
        <taxon>Magnoliidae</taxon>
        <taxon>Laurales</taxon>
        <taxon>Lauraceae</taxon>
        <taxon>Cinnamomum</taxon>
    </lineage>
</organism>
<feature type="domain" description="MADS-box" evidence="6">
    <location>
        <begin position="29"/>
        <end position="89"/>
    </location>
</feature>
<proteinExistence type="predicted"/>
<dbReference type="GO" id="GO:0045893">
    <property type="term" value="P:positive regulation of DNA-templated transcription"/>
    <property type="evidence" value="ECO:0007669"/>
    <property type="project" value="UniProtKB-ARBA"/>
</dbReference>
<dbReference type="Proteomes" id="UP000283530">
    <property type="component" value="Unassembled WGS sequence"/>
</dbReference>
<dbReference type="GO" id="GO:0000978">
    <property type="term" value="F:RNA polymerase II cis-regulatory region sequence-specific DNA binding"/>
    <property type="evidence" value="ECO:0007669"/>
    <property type="project" value="TreeGrafter"/>
</dbReference>
<evidence type="ECO:0000256" key="2">
    <source>
        <dbReference type="ARBA" id="ARBA00023015"/>
    </source>
</evidence>
<dbReference type="OrthoDB" id="1291488at2759"/>
<dbReference type="InterPro" id="IPR002100">
    <property type="entry name" value="TF_MADSbox"/>
</dbReference>
<dbReference type="GO" id="GO:0005634">
    <property type="term" value="C:nucleus"/>
    <property type="evidence" value="ECO:0007669"/>
    <property type="project" value="UniProtKB-SubCell"/>
</dbReference>
<reference evidence="7 8" key="1">
    <citation type="journal article" date="2019" name="Nat. Plants">
        <title>Stout camphor tree genome fills gaps in understanding of flowering plant genome evolution.</title>
        <authorList>
            <person name="Chaw S.M."/>
            <person name="Liu Y.C."/>
            <person name="Wu Y.W."/>
            <person name="Wang H.Y."/>
            <person name="Lin C.I."/>
            <person name="Wu C.S."/>
            <person name="Ke H.M."/>
            <person name="Chang L.Y."/>
            <person name="Hsu C.Y."/>
            <person name="Yang H.T."/>
            <person name="Sudianto E."/>
            <person name="Hsu M.H."/>
            <person name="Wu K.P."/>
            <person name="Wang L.N."/>
            <person name="Leebens-Mack J.H."/>
            <person name="Tsai I.J."/>
        </authorList>
    </citation>
    <scope>NUCLEOTIDE SEQUENCE [LARGE SCALE GENOMIC DNA]</scope>
    <source>
        <strain evidence="8">cv. Chaw 1501</strain>
        <tissue evidence="7">Young leaves</tissue>
    </source>
</reference>
<evidence type="ECO:0000259" key="6">
    <source>
        <dbReference type="PROSITE" id="PS50066"/>
    </source>
</evidence>
<evidence type="ECO:0000313" key="8">
    <source>
        <dbReference type="Proteomes" id="UP000283530"/>
    </source>
</evidence>
<dbReference type="PRINTS" id="PR00404">
    <property type="entry name" value="MADSDOMAIN"/>
</dbReference>